<name>A0ABW2AX77_9MICO</name>
<dbReference type="Proteomes" id="UP001596356">
    <property type="component" value="Unassembled WGS sequence"/>
</dbReference>
<accession>A0ABW2AX77</accession>
<sequence>MSVTVTEDPAAAGVARPAVLADGIADASVAELLAAAGELLQAAYGRVREDFAGLSLEVLLDQVVAAQRVQNSAWAVQTHRLAQAAAIEYRDEPNPWRAGCRSW</sequence>
<proteinExistence type="predicted"/>
<gene>
    <name evidence="1" type="ORF">ACFQBT_18045</name>
</gene>
<evidence type="ECO:0000313" key="1">
    <source>
        <dbReference type="EMBL" id="MFC6715618.1"/>
    </source>
</evidence>
<comment type="caution">
    <text evidence="1">The sequence shown here is derived from an EMBL/GenBank/DDBJ whole genome shotgun (WGS) entry which is preliminary data.</text>
</comment>
<dbReference type="RefSeq" id="WP_377824860.1">
    <property type="nucleotide sequence ID" value="NZ_JBHSWJ010000002.1"/>
</dbReference>
<evidence type="ECO:0008006" key="3">
    <source>
        <dbReference type="Google" id="ProtNLM"/>
    </source>
</evidence>
<dbReference type="EMBL" id="JBHSWJ010000002">
    <property type="protein sequence ID" value="MFC6715618.1"/>
    <property type="molecule type" value="Genomic_DNA"/>
</dbReference>
<keyword evidence="2" id="KW-1185">Reference proteome</keyword>
<organism evidence="1 2">
    <name type="scientific">Branchiibius cervicis</name>
    <dbReference type="NCBI Taxonomy" id="908252"/>
    <lineage>
        <taxon>Bacteria</taxon>
        <taxon>Bacillati</taxon>
        <taxon>Actinomycetota</taxon>
        <taxon>Actinomycetes</taxon>
        <taxon>Micrococcales</taxon>
        <taxon>Dermacoccaceae</taxon>
        <taxon>Branchiibius</taxon>
    </lineage>
</organism>
<reference evidence="2" key="1">
    <citation type="journal article" date="2019" name="Int. J. Syst. Evol. Microbiol.">
        <title>The Global Catalogue of Microorganisms (GCM) 10K type strain sequencing project: providing services to taxonomists for standard genome sequencing and annotation.</title>
        <authorList>
            <consortium name="The Broad Institute Genomics Platform"/>
            <consortium name="The Broad Institute Genome Sequencing Center for Infectious Disease"/>
            <person name="Wu L."/>
            <person name="Ma J."/>
        </authorList>
    </citation>
    <scope>NUCLEOTIDE SEQUENCE [LARGE SCALE GENOMIC DNA]</scope>
    <source>
        <strain evidence="2">NBRC 106593</strain>
    </source>
</reference>
<protein>
    <recommendedName>
        <fullName evidence="3">DUF222 domain-containing protein</fullName>
    </recommendedName>
</protein>
<evidence type="ECO:0000313" key="2">
    <source>
        <dbReference type="Proteomes" id="UP001596356"/>
    </source>
</evidence>